<sequence length="592" mass="63607">MLIQQRLSGQQRPSRASQFQLKHVVSSILIGSVCLIGSARAGTDWSTPGGTSDGQRYSALDQINTGNVADLAEEYSVDTGVKGSHMGEPLVIGSTLYVVTPFPNKLIAYDLANKGKVLWTYVPKINKYAKGVHCCDAINRGAAYADGKIVFNLLDNTTVAVNAVTGKEIWRNTTADVRSGVTTSGAPVIVNGKVISGTVSGEMGVRGWVLALDLNTGKELWRGYNTGPDKDVLINSQTKLPYTTAGQNTDLGQKSWPGNTWQQGGSSAWAYLTYDKETDTVFYGTSQPGVWNPDARAPGDNKWGSSIFARDPNTGAVKWVYQTTPHDNWDFDADSENISVTQTINGVAHKLLVHFDKNGFAYALDRETGEIVRADQFIPEVNWASSIDLTTGRPVVNQDKLTHTGKTTFDICPSALGAKGWEPGAFSPKTGLFYMPTFNLCMNMHMLKAEYVYGAPYMAMDMAIAPASDTSYTSELIAWDVTTGKKAFGLREPKAIYGGVLSTGGGLVFYGTQDKVFKAIDARPEQAVNGVPKLLWSKTMECSTVGNPITFTGPDNQQRVAVFSGVGAMAGGFGGGACSAKTGGKVHVYKLP</sequence>
<comment type="similarity">
    <text evidence="2">Belongs to the bacterial PQQ dehydrogenase family.</text>
</comment>
<evidence type="ECO:0000256" key="4">
    <source>
        <dbReference type="ARBA" id="ARBA00022891"/>
    </source>
</evidence>
<evidence type="ECO:0000256" key="3">
    <source>
        <dbReference type="ARBA" id="ARBA00022723"/>
    </source>
</evidence>
<evidence type="ECO:0000313" key="7">
    <source>
        <dbReference type="EMBL" id="MBD9358741.1"/>
    </source>
</evidence>
<organism evidence="7 8">
    <name type="scientific">Methylomonas albis</name>
    <dbReference type="NCBI Taxonomy" id="1854563"/>
    <lineage>
        <taxon>Bacteria</taxon>
        <taxon>Pseudomonadati</taxon>
        <taxon>Pseudomonadota</taxon>
        <taxon>Gammaproteobacteria</taxon>
        <taxon>Methylococcales</taxon>
        <taxon>Methylococcaceae</taxon>
        <taxon>Methylomonas</taxon>
    </lineage>
</organism>
<dbReference type="EMBL" id="JACXSS010000001">
    <property type="protein sequence ID" value="MBD9358741.1"/>
    <property type="molecule type" value="Genomic_DNA"/>
</dbReference>
<dbReference type="PANTHER" id="PTHR32303:SF4">
    <property type="entry name" value="QUINOPROTEIN GLUCOSE DEHYDROGENASE"/>
    <property type="match status" value="1"/>
</dbReference>
<feature type="domain" description="Pyrrolo-quinoline quinone repeat" evidence="6">
    <location>
        <begin position="45"/>
        <end position="371"/>
    </location>
</feature>
<dbReference type="InterPro" id="IPR002372">
    <property type="entry name" value="PQQ_rpt_dom"/>
</dbReference>
<evidence type="ECO:0000256" key="2">
    <source>
        <dbReference type="ARBA" id="ARBA00008156"/>
    </source>
</evidence>
<proteinExistence type="inferred from homology"/>
<evidence type="ECO:0000259" key="6">
    <source>
        <dbReference type="Pfam" id="PF01011"/>
    </source>
</evidence>
<keyword evidence="5 7" id="KW-0560">Oxidoreductase</keyword>
<protein>
    <submittedName>
        <fullName evidence="7">PQQ-dependent dehydrogenase, methanol/ethanol family</fullName>
        <ecNumber evidence="7">1.1.2.-</ecNumber>
    </submittedName>
</protein>
<comment type="caution">
    <text evidence="7">The sequence shown here is derived from an EMBL/GenBank/DDBJ whole genome shotgun (WGS) entry which is preliminary data.</text>
</comment>
<reference evidence="7 8" key="1">
    <citation type="submission" date="2020-09" db="EMBL/GenBank/DDBJ databases">
        <title>Methylomonas albis sp. nov. and Methylomonas fluvii sp. nov.: Two cold-adapted methanotrophs from the River Elbe and an amended description of Methylovulum psychrotolerans strain Eb1.</title>
        <authorList>
            <person name="Bussmann I.K."/>
            <person name="Klings K.-W."/>
            <person name="Warnstedt J."/>
            <person name="Hoppert M."/>
            <person name="Saborowski A."/>
            <person name="Horn F."/>
            <person name="Liebner S."/>
        </authorList>
    </citation>
    <scope>NUCLEOTIDE SEQUENCE [LARGE SCALE GENOMIC DNA]</scope>
    <source>
        <strain evidence="7 8">EbA</strain>
    </source>
</reference>
<dbReference type="GO" id="GO:0016491">
    <property type="term" value="F:oxidoreductase activity"/>
    <property type="evidence" value="ECO:0007669"/>
    <property type="project" value="UniProtKB-KW"/>
</dbReference>
<dbReference type="RefSeq" id="WP_192376939.1">
    <property type="nucleotide sequence ID" value="NZ_CAJHIV010000001.1"/>
</dbReference>
<keyword evidence="8" id="KW-1185">Reference proteome</keyword>
<dbReference type="Gene3D" id="2.140.10.10">
    <property type="entry name" value="Quinoprotein alcohol dehydrogenase-like superfamily"/>
    <property type="match status" value="1"/>
</dbReference>
<evidence type="ECO:0000313" key="8">
    <source>
        <dbReference type="Proteomes" id="UP000652176"/>
    </source>
</evidence>
<dbReference type="NCBIfam" id="TIGR03075">
    <property type="entry name" value="PQQ_enz_alc_DH"/>
    <property type="match status" value="1"/>
</dbReference>
<dbReference type="EC" id="1.1.2.-" evidence="7"/>
<keyword evidence="3" id="KW-0479">Metal-binding</keyword>
<dbReference type="SUPFAM" id="SSF50998">
    <property type="entry name" value="Quinoprotein alcohol dehydrogenase-like"/>
    <property type="match status" value="1"/>
</dbReference>
<dbReference type="PANTHER" id="PTHR32303">
    <property type="entry name" value="QUINOPROTEIN ALCOHOL DEHYDROGENASE (CYTOCHROME C)"/>
    <property type="match status" value="1"/>
</dbReference>
<evidence type="ECO:0000256" key="1">
    <source>
        <dbReference type="ARBA" id="ARBA00001931"/>
    </source>
</evidence>
<dbReference type="Proteomes" id="UP000652176">
    <property type="component" value="Unassembled WGS sequence"/>
</dbReference>
<dbReference type="InterPro" id="IPR017512">
    <property type="entry name" value="PQQ_MeOH/EtOH_DH"/>
</dbReference>
<comment type="cofactor">
    <cofactor evidence="1">
        <name>pyrroloquinoline quinone</name>
        <dbReference type="ChEBI" id="CHEBI:58442"/>
    </cofactor>
</comment>
<keyword evidence="4" id="KW-0634">PQQ</keyword>
<name>A0ABR9D6J6_9GAMM</name>
<dbReference type="Pfam" id="PF01011">
    <property type="entry name" value="PQQ"/>
    <property type="match status" value="1"/>
</dbReference>
<gene>
    <name evidence="7" type="ORF">IE877_23185</name>
</gene>
<dbReference type="InterPro" id="IPR011047">
    <property type="entry name" value="Quinoprotein_ADH-like_sf"/>
</dbReference>
<accession>A0ABR9D6J6</accession>
<evidence type="ECO:0000256" key="5">
    <source>
        <dbReference type="ARBA" id="ARBA00023002"/>
    </source>
</evidence>
<dbReference type="SMART" id="SM00564">
    <property type="entry name" value="PQQ"/>
    <property type="match status" value="4"/>
</dbReference>
<dbReference type="InterPro" id="IPR018391">
    <property type="entry name" value="PQQ_b-propeller_rpt"/>
</dbReference>